<dbReference type="EMBL" id="AACFWJ010000002">
    <property type="protein sequence ID" value="EAK3959026.1"/>
    <property type="molecule type" value="Genomic_DNA"/>
</dbReference>
<dbReference type="AlphaFoldDB" id="A0A1D9BKF5"/>
<evidence type="ECO:0000256" key="5">
    <source>
        <dbReference type="ARBA" id="ARBA00022741"/>
    </source>
</evidence>
<dbReference type="Proteomes" id="UP000392616">
    <property type="component" value="Unassembled WGS sequence"/>
</dbReference>
<gene>
    <name evidence="7" type="primary">murD</name>
    <name evidence="10" type="ORF">B7A03_01585</name>
    <name evidence="11" type="ORF">BFD99_01815</name>
    <name evidence="9" type="ORF">C1418_04160</name>
</gene>
<dbReference type="GO" id="GO:0008764">
    <property type="term" value="F:UDP-N-acetylmuramoylalanine-D-glutamate ligase activity"/>
    <property type="evidence" value="ECO:0007669"/>
    <property type="project" value="UniProtKB-UniRule"/>
</dbReference>
<reference evidence="12 13" key="1">
    <citation type="submission" date="2018-05" db="EMBL/GenBank/DDBJ databases">
        <authorList>
            <consortium name="NARMS: The National Antimicrobial Resistance Monitoring System"/>
        </authorList>
    </citation>
    <scope>NUCLEOTIDE SEQUENCE [LARGE SCALE GENOMIC DNA]</scope>
    <source>
        <strain evidence="10 13">CVM N62988</strain>
        <strain evidence="11 12">FSIS1607212</strain>
    </source>
</reference>
<dbReference type="EC" id="6.3.2.9" evidence="7"/>
<dbReference type="SMR" id="A0A1D9BKF5"/>
<dbReference type="GO" id="GO:0009252">
    <property type="term" value="P:peptidoglycan biosynthetic process"/>
    <property type="evidence" value="ECO:0007669"/>
    <property type="project" value="UniProtKB-UniRule"/>
</dbReference>
<evidence type="ECO:0000256" key="7">
    <source>
        <dbReference type="HAMAP-Rule" id="MF_00639"/>
    </source>
</evidence>
<dbReference type="InterPro" id="IPR005762">
    <property type="entry name" value="MurD"/>
</dbReference>
<evidence type="ECO:0000256" key="3">
    <source>
        <dbReference type="ARBA" id="ARBA00022490"/>
    </source>
</evidence>
<dbReference type="SUPFAM" id="SSF53244">
    <property type="entry name" value="MurD-like peptide ligases, peptide-binding domain"/>
    <property type="match status" value="1"/>
</dbReference>
<dbReference type="Proteomes" id="UP000335162">
    <property type="component" value="Unassembled WGS sequence"/>
</dbReference>
<dbReference type="Pfam" id="PF08245">
    <property type="entry name" value="Mur_ligase_M"/>
    <property type="match status" value="1"/>
</dbReference>
<keyword evidence="3 7" id="KW-0963">Cytoplasm</keyword>
<evidence type="ECO:0000313" key="13">
    <source>
        <dbReference type="Proteomes" id="UP000392616"/>
    </source>
</evidence>
<comment type="caution">
    <text evidence="11">The sequence shown here is derived from an EMBL/GenBank/DDBJ whole genome shotgun (WGS) entry which is preliminary data.</text>
</comment>
<proteinExistence type="inferred from homology"/>
<evidence type="ECO:0000313" key="11">
    <source>
        <dbReference type="EMBL" id="EAL3734714.1"/>
    </source>
</evidence>
<organism evidence="11 12">
    <name type="scientific">Campylobacter jejuni</name>
    <dbReference type="NCBI Taxonomy" id="197"/>
    <lineage>
        <taxon>Bacteria</taxon>
        <taxon>Pseudomonadati</taxon>
        <taxon>Campylobacterota</taxon>
        <taxon>Epsilonproteobacteria</taxon>
        <taxon>Campylobacterales</taxon>
        <taxon>Campylobacteraceae</taxon>
        <taxon>Campylobacter</taxon>
    </lineage>
</organism>
<dbReference type="SUPFAM" id="SSF53623">
    <property type="entry name" value="MurD-like peptide ligases, catalytic domain"/>
    <property type="match status" value="1"/>
</dbReference>
<evidence type="ECO:0000256" key="1">
    <source>
        <dbReference type="ARBA" id="ARBA00004496"/>
    </source>
</evidence>
<evidence type="ECO:0000259" key="8">
    <source>
        <dbReference type="Pfam" id="PF08245"/>
    </source>
</evidence>
<evidence type="ECO:0000313" key="10">
    <source>
        <dbReference type="EMBL" id="EAK6412725.1"/>
    </source>
</evidence>
<keyword evidence="7" id="KW-0573">Peptidoglycan synthesis</keyword>
<dbReference type="EMBL" id="AACHYE010000002">
    <property type="protein sequence ID" value="EAK6412725.1"/>
    <property type="molecule type" value="Genomic_DNA"/>
</dbReference>
<dbReference type="UniPathway" id="UPA00219"/>
<dbReference type="RefSeq" id="WP_002858617.1">
    <property type="nucleotide sequence ID" value="NZ_AACERE020000004.1"/>
</dbReference>
<comment type="pathway">
    <text evidence="2 7">Cell wall biogenesis; peptidoglycan biosynthesis.</text>
</comment>
<keyword evidence="7" id="KW-0133">Cell shape</keyword>
<keyword evidence="6 7" id="KW-0067">ATP-binding</keyword>
<dbReference type="GO" id="GO:0005524">
    <property type="term" value="F:ATP binding"/>
    <property type="evidence" value="ECO:0007669"/>
    <property type="project" value="UniProtKB-UniRule"/>
</dbReference>
<feature type="domain" description="Mur ligase central" evidence="8">
    <location>
        <begin position="95"/>
        <end position="227"/>
    </location>
</feature>
<keyword evidence="5 7" id="KW-0547">Nucleotide-binding</keyword>
<dbReference type="InterPro" id="IPR013221">
    <property type="entry name" value="Mur_ligase_cen"/>
</dbReference>
<evidence type="ECO:0000256" key="6">
    <source>
        <dbReference type="ARBA" id="ARBA00022840"/>
    </source>
</evidence>
<dbReference type="InterPro" id="IPR036565">
    <property type="entry name" value="Mur-like_cat_sf"/>
</dbReference>
<evidence type="ECO:0000256" key="2">
    <source>
        <dbReference type="ARBA" id="ARBA00004752"/>
    </source>
</evidence>
<dbReference type="Proteomes" id="UP000410873">
    <property type="component" value="Unassembled WGS sequence"/>
</dbReference>
<keyword evidence="4 7" id="KW-0436">Ligase</keyword>
<dbReference type="GO" id="GO:0005737">
    <property type="term" value="C:cytoplasm"/>
    <property type="evidence" value="ECO:0007669"/>
    <property type="project" value="UniProtKB-SubCell"/>
</dbReference>
<comment type="function">
    <text evidence="7">Cell wall formation. Catalyzes the addition of glutamate to the nucleotide precursor UDP-N-acetylmuramoyl-L-alanine (UMA).</text>
</comment>
<evidence type="ECO:0000313" key="12">
    <source>
        <dbReference type="Proteomes" id="UP000335162"/>
    </source>
</evidence>
<dbReference type="Gene3D" id="3.90.190.20">
    <property type="entry name" value="Mur ligase, C-terminal domain"/>
    <property type="match status" value="1"/>
</dbReference>
<dbReference type="HAMAP" id="MF_00639">
    <property type="entry name" value="MurD"/>
    <property type="match status" value="1"/>
</dbReference>
<accession>A0A1D9BKF5</accession>
<dbReference type="GO" id="GO:0008360">
    <property type="term" value="P:regulation of cell shape"/>
    <property type="evidence" value="ECO:0007669"/>
    <property type="project" value="UniProtKB-KW"/>
</dbReference>
<feature type="binding site" evidence="7">
    <location>
        <begin position="97"/>
        <end position="103"/>
    </location>
    <ligand>
        <name>ATP</name>
        <dbReference type="ChEBI" id="CHEBI:30616"/>
    </ligand>
</feature>
<comment type="subcellular location">
    <subcellularLocation>
        <location evidence="1 7">Cytoplasm</location>
    </subcellularLocation>
</comment>
<comment type="similarity">
    <text evidence="7">Belongs to the MurCDEF family.</text>
</comment>
<dbReference type="InterPro" id="IPR036615">
    <property type="entry name" value="Mur_ligase_C_dom_sf"/>
</dbReference>
<keyword evidence="7" id="KW-0961">Cell wall biogenesis/degradation</keyword>
<dbReference type="Gene3D" id="3.40.1190.10">
    <property type="entry name" value="Mur-like, catalytic domain"/>
    <property type="match status" value="1"/>
</dbReference>
<name>A0A1D9BKF5_CAMJU</name>
<keyword evidence="7" id="KW-0131">Cell cycle</keyword>
<dbReference type="GO" id="GO:0051301">
    <property type="term" value="P:cell division"/>
    <property type="evidence" value="ECO:0007669"/>
    <property type="project" value="UniProtKB-KW"/>
</dbReference>
<dbReference type="PANTHER" id="PTHR43692">
    <property type="entry name" value="UDP-N-ACETYLMURAMOYLALANINE--D-GLUTAMATE LIGASE"/>
    <property type="match status" value="1"/>
</dbReference>
<evidence type="ECO:0000313" key="14">
    <source>
        <dbReference type="Proteomes" id="UP000410873"/>
    </source>
</evidence>
<comment type="catalytic activity">
    <reaction evidence="7">
        <text>UDP-N-acetyl-alpha-D-muramoyl-L-alanine + D-glutamate + ATP = UDP-N-acetyl-alpha-D-muramoyl-L-alanyl-D-glutamate + ADP + phosphate + H(+)</text>
        <dbReference type="Rhea" id="RHEA:16429"/>
        <dbReference type="ChEBI" id="CHEBI:15378"/>
        <dbReference type="ChEBI" id="CHEBI:29986"/>
        <dbReference type="ChEBI" id="CHEBI:30616"/>
        <dbReference type="ChEBI" id="CHEBI:43474"/>
        <dbReference type="ChEBI" id="CHEBI:83898"/>
        <dbReference type="ChEBI" id="CHEBI:83900"/>
        <dbReference type="ChEBI" id="CHEBI:456216"/>
        <dbReference type="EC" id="6.3.2.9"/>
    </reaction>
</comment>
<reference evidence="9 14" key="2">
    <citation type="submission" date="2018-05" db="EMBL/GenBank/DDBJ databases">
        <authorList>
            <consortium name="PulseNet: The National Subtyping Network for Foodborne Disease Surveillance"/>
            <person name="Tarr C.L."/>
            <person name="Trees E."/>
            <person name="Katz L.S."/>
            <person name="Carleton-Romer H.A."/>
            <person name="Stroika S."/>
            <person name="Kucerova Z."/>
            <person name="Roache K.F."/>
            <person name="Sabol A.L."/>
            <person name="Besser J."/>
            <person name="Gerner-Smidt P."/>
        </authorList>
    </citation>
    <scope>NUCLEOTIDE SEQUENCE [LARGE SCALE GENOMIC DNA]</scope>
    <source>
        <strain evidence="9 14">PNUSAC003589</strain>
    </source>
</reference>
<dbReference type="EMBL" id="AACNRY010000002">
    <property type="protein sequence ID" value="EAL3734714.1"/>
    <property type="molecule type" value="Genomic_DNA"/>
</dbReference>
<dbReference type="NCBIfam" id="TIGR01087">
    <property type="entry name" value="murD"/>
    <property type="match status" value="1"/>
</dbReference>
<evidence type="ECO:0000313" key="9">
    <source>
        <dbReference type="EMBL" id="EAK3959026.1"/>
    </source>
</evidence>
<sequence length="402" mass="45329">MKISLFGYGKTTRAIAENLVDKFGPFDIYDDHFTETKKDTLGNLLLNPNDFDDNLSDIEIPSPGFPPKHKLIQKAKNLQSEYDFFYDIMPKSVWISGTNGKTTTTQMATHLLSHIGAVMGGNVGTPLAELNPYAKLWILETSSFTLHYTHKAKPEIYALLPISPDHLSWHGSFDNYVQDKLSVLKRMNECDVVILPKIYANTPTKAHKISYEDEKDLAVKFGIDTEKISFKSPFLLDAIMALAIEKILLDTLSYKLLNSFVMEKNKLEELKDSQNRLWVNDTKATNESAVMAALSRYKDKKIHLIIGGDDKGVDLSNLFDFMKGFDIELYAIGISTEKMLDYAKKANLKAYKCEVLSKAVNEISNHLRVNEVALLSPACASLDQFNSYAERGKVFKECVNKI</sequence>
<dbReference type="PANTHER" id="PTHR43692:SF1">
    <property type="entry name" value="UDP-N-ACETYLMURAMOYLALANINE--D-GLUTAMATE LIGASE"/>
    <property type="match status" value="1"/>
</dbReference>
<keyword evidence="7" id="KW-0132">Cell division</keyword>
<evidence type="ECO:0000256" key="4">
    <source>
        <dbReference type="ARBA" id="ARBA00022598"/>
    </source>
</evidence>
<dbReference type="OMA" id="CSSFDMF"/>
<protein>
    <recommendedName>
        <fullName evidence="7">UDP-N-acetylmuramoylalanine--D-glutamate ligase</fullName>
        <ecNumber evidence="7">6.3.2.9</ecNumber>
    </recommendedName>
    <alternativeName>
        <fullName evidence="7">D-glutamic acid-adding enzyme</fullName>
    </alternativeName>
    <alternativeName>
        <fullName evidence="7">UDP-N-acetylmuramoyl-L-alanyl-D-glutamate synthetase</fullName>
    </alternativeName>
</protein>
<dbReference type="GO" id="GO:0071555">
    <property type="term" value="P:cell wall organization"/>
    <property type="evidence" value="ECO:0007669"/>
    <property type="project" value="UniProtKB-KW"/>
</dbReference>